<reference evidence="3 4" key="1">
    <citation type="submission" date="2024-03" db="EMBL/GenBank/DDBJ databases">
        <title>Novel species of the genus Variovorax.</title>
        <authorList>
            <person name="Liu Q."/>
            <person name="Xin Y.-H."/>
        </authorList>
    </citation>
    <scope>NUCLEOTIDE SEQUENCE [LARGE SCALE GENOMIC DNA]</scope>
    <source>
        <strain evidence="3 4">KACC 18501</strain>
    </source>
</reference>
<feature type="domain" description="GST C-terminal" evidence="2">
    <location>
        <begin position="92"/>
        <end position="240"/>
    </location>
</feature>
<dbReference type="InterPro" id="IPR036282">
    <property type="entry name" value="Glutathione-S-Trfase_C_sf"/>
</dbReference>
<dbReference type="InterPro" id="IPR036249">
    <property type="entry name" value="Thioredoxin-like_sf"/>
</dbReference>
<dbReference type="CDD" id="cd03192">
    <property type="entry name" value="GST_C_Sigma_like"/>
    <property type="match status" value="1"/>
</dbReference>
<name>A0ABU8W2N6_9BURK</name>
<dbReference type="SUPFAM" id="SSF47616">
    <property type="entry name" value="GST C-terminal domain-like"/>
    <property type="match status" value="1"/>
</dbReference>
<dbReference type="Gene3D" id="3.40.30.10">
    <property type="entry name" value="Glutaredoxin"/>
    <property type="match status" value="1"/>
</dbReference>
<dbReference type="PANTHER" id="PTHR11571:SF263">
    <property type="entry name" value="GLUTATHIONE S-TRANSFERASE"/>
    <property type="match status" value="1"/>
</dbReference>
<dbReference type="PROSITE" id="PS50405">
    <property type="entry name" value="GST_CTER"/>
    <property type="match status" value="1"/>
</dbReference>
<proteinExistence type="predicted"/>
<dbReference type="RefSeq" id="WP_340365357.1">
    <property type="nucleotide sequence ID" value="NZ_JBBKZV010000013.1"/>
</dbReference>
<sequence length="243" mass="27350">MTYQLHYWPTIQGRGEFVRLALEAAGVDYVDVAREPPGRGGGEAELVRRLKDPHNPWPPFAPPFLVHGSIVVGQTAAILLYLGPRLHLVGDTEEERIWTHQLQLTVADAVAEVHDTHHPVGTGLYYEDQKPEAARVAQSFRDERIPKFLGWFEQVLRRNPAGDTHLVGHALSYADLSLFQLVDGLRYAFPKATARALAATPAVAKLHANVARRQRVHEYLKSPRRIAFNEDGIFRRYPELDGD</sequence>
<dbReference type="CDD" id="cd03039">
    <property type="entry name" value="GST_N_Sigma_like"/>
    <property type="match status" value="1"/>
</dbReference>
<dbReference type="InterPro" id="IPR004046">
    <property type="entry name" value="GST_C"/>
</dbReference>
<dbReference type="InterPro" id="IPR004045">
    <property type="entry name" value="Glutathione_S-Trfase_N"/>
</dbReference>
<dbReference type="PANTHER" id="PTHR11571">
    <property type="entry name" value="GLUTATHIONE S-TRANSFERASE"/>
    <property type="match status" value="1"/>
</dbReference>
<protein>
    <submittedName>
        <fullName evidence="3">Glutathione S-transferase</fullName>
    </submittedName>
</protein>
<gene>
    <name evidence="3" type="ORF">WKW80_20165</name>
</gene>
<accession>A0ABU8W2N6</accession>
<evidence type="ECO:0000259" key="2">
    <source>
        <dbReference type="PROSITE" id="PS50405"/>
    </source>
</evidence>
<evidence type="ECO:0000313" key="3">
    <source>
        <dbReference type="EMBL" id="MEJ8824322.1"/>
    </source>
</evidence>
<keyword evidence="4" id="KW-1185">Reference proteome</keyword>
<dbReference type="InterPro" id="IPR050213">
    <property type="entry name" value="GST_superfamily"/>
</dbReference>
<dbReference type="SUPFAM" id="SSF52833">
    <property type="entry name" value="Thioredoxin-like"/>
    <property type="match status" value="1"/>
</dbReference>
<evidence type="ECO:0000259" key="1">
    <source>
        <dbReference type="PROSITE" id="PS50404"/>
    </source>
</evidence>
<feature type="domain" description="GST N-terminal" evidence="1">
    <location>
        <begin position="1"/>
        <end position="90"/>
    </location>
</feature>
<dbReference type="EMBL" id="JBBKZV010000013">
    <property type="protein sequence ID" value="MEJ8824322.1"/>
    <property type="molecule type" value="Genomic_DNA"/>
</dbReference>
<dbReference type="Proteomes" id="UP001363010">
    <property type="component" value="Unassembled WGS sequence"/>
</dbReference>
<comment type="caution">
    <text evidence="3">The sequence shown here is derived from an EMBL/GenBank/DDBJ whole genome shotgun (WGS) entry which is preliminary data.</text>
</comment>
<evidence type="ECO:0000313" key="4">
    <source>
        <dbReference type="Proteomes" id="UP001363010"/>
    </source>
</evidence>
<dbReference type="Pfam" id="PF14497">
    <property type="entry name" value="GST_C_3"/>
    <property type="match status" value="1"/>
</dbReference>
<organism evidence="3 4">
    <name type="scientific">Variovorax humicola</name>
    <dbReference type="NCBI Taxonomy" id="1769758"/>
    <lineage>
        <taxon>Bacteria</taxon>
        <taxon>Pseudomonadati</taxon>
        <taxon>Pseudomonadota</taxon>
        <taxon>Betaproteobacteria</taxon>
        <taxon>Burkholderiales</taxon>
        <taxon>Comamonadaceae</taxon>
        <taxon>Variovorax</taxon>
    </lineage>
</organism>
<dbReference type="PROSITE" id="PS50404">
    <property type="entry name" value="GST_NTER"/>
    <property type="match status" value="1"/>
</dbReference>
<dbReference type="InterPro" id="IPR010987">
    <property type="entry name" value="Glutathione-S-Trfase_C-like"/>
</dbReference>
<dbReference type="Gene3D" id="1.20.1050.10">
    <property type="match status" value="1"/>
</dbReference>